<reference evidence="2" key="2">
    <citation type="submission" date="2015-08" db="EMBL/GenBank/DDBJ databases">
        <authorList>
            <person name="Babu N.S."/>
            <person name="Beckwith C.J."/>
            <person name="Beseler K.G."/>
            <person name="Brison A."/>
            <person name="Carone J.V."/>
            <person name="Caskin T.P."/>
            <person name="Diamond M."/>
            <person name="Durham M.E."/>
            <person name="Foxe J.M."/>
            <person name="Go M."/>
            <person name="Henderson B.A."/>
            <person name="Jones I.B."/>
            <person name="McGettigan J.A."/>
            <person name="Micheletti S.J."/>
            <person name="Nasrallah M.E."/>
            <person name="Ortiz D."/>
            <person name="Piller C.R."/>
            <person name="Privatt S.R."/>
            <person name="Schneider S.L."/>
            <person name="Sharp S."/>
            <person name="Smith T.C."/>
            <person name="Stanton J.D."/>
            <person name="Ullery H.E."/>
            <person name="Wilson R.J."/>
            <person name="Serrano M.G."/>
            <person name="Buck G."/>
            <person name="Lee V."/>
            <person name="Wang Y."/>
            <person name="Carvalho R."/>
            <person name="Voegtly L."/>
            <person name="Shi R."/>
            <person name="Duckworth R."/>
            <person name="Johnson A."/>
            <person name="Loviza R."/>
            <person name="Walstead R."/>
            <person name="Shah Z."/>
            <person name="Kiflezghi M."/>
            <person name="Wade K."/>
            <person name="Ball S.L."/>
            <person name="Bradley K.W."/>
            <person name="Asai D.J."/>
            <person name="Bowman C.A."/>
            <person name="Russell D.A."/>
            <person name="Pope W.H."/>
            <person name="Jacobs-Sera D."/>
            <person name="Hendrix R.W."/>
            <person name="Hatfull G.F."/>
        </authorList>
    </citation>
    <scope>NUCLEOTIDE SEQUENCE [LARGE SCALE GENOMIC DNA]</scope>
</reference>
<accession>A0A0S4TCM0</accession>
<feature type="compositionally biased region" description="Polar residues" evidence="1">
    <location>
        <begin position="561"/>
        <end position="570"/>
    </location>
</feature>
<feature type="region of interest" description="Disordered" evidence="1">
    <location>
        <begin position="545"/>
        <end position="578"/>
    </location>
</feature>
<dbReference type="OrthoDB" id="338402at2759"/>
<keyword evidence="4" id="KW-1185">Reference proteome</keyword>
<reference evidence="3 4" key="1">
    <citation type="submission" date="2014-11" db="EMBL/GenBank/DDBJ databases">
        <title>Comparative genomic analysis of Cryptosporidium hominis reveals occurrence of genetic recombination in virulent subtypes.</title>
        <authorList>
            <person name="Guo Y."/>
            <person name="Tang K."/>
            <person name="Frace M."/>
            <person name="Li N."/>
            <person name="Roellig D.M."/>
            <person name="Sammons S."/>
            <person name="Knipe K."/>
            <person name="Rowe L."/>
            <person name="Feng Y."/>
            <person name="Xiao L."/>
        </authorList>
    </citation>
    <scope>NUCLEOTIDE SEQUENCE [LARGE SCALE GENOMIC DNA]</scope>
    <source>
        <strain evidence="3">30976</strain>
    </source>
</reference>
<gene>
    <name evidence="2" type="ORF">CHUDEA1_2720</name>
    <name evidence="3" type="ORF">GY17_00001282</name>
</gene>
<sequence>MEKNEAFSLDDPFDLELNLKRSSMEMGSENHSKEENEAKKACINDEPKKGFGWEICVYNEDMGKSQTFHVSEEVGKRFNYFRLLGERSSTLEGNSEVQTTFEIAKIIFQDYGHNNNGIFRKLTPDNLEIILITLDYMGFLPMVGSDTKCQEGEEFDVDVFWSMLARKLSCFDWFECESSIVSMKIRQKILNLSLKLQNGFKLLLELVQYHQMRDVVISLEGGRIIREIFKNKSEIYGIRIINTICESLGAQWSPETSKVEDFLKGVTEENDIFDAISHVWQPTLWYISERKTINKFAQSSPHVITGEMSGFPIELELYADQDNEGSATTVNFAMETLPPSPDASITSVTSLGIFAYPKTRCTGFFNCFAARAKFYFENTFLGEATFDLSSDGIKAFCPIISGGPNKTGLLVTCRIDEFVKKNKDELLKLLMENQAIFRNSETLRILQPSLNNNISLDQITISHLNVDIKIRFFPLRTLTLYLLYKRSLEVDTKFVTKFSFSLQQDVAEWLGTYFTCVWIQISKQRDSLFTNRYKSILSLSSKSLRGQKGTNADLSVKHSENNTPNPSTRYSSSSSSSSDSLDFLSLIENERHLYGESPHDNLLRTGSRTSSAQTSDFIGELTQDSELKDSPFSSCFSDMLSNTCSKIGVNNCYIDPISPGISPFPLITAWFKGVGKPSDSWCIHNILSEILSDDLITRHFTDVLTLIQTCESWVDAESLSNIRQQFIHFMNNNKLDSIGALLFDWIRRIPKSQILELKD</sequence>
<dbReference type="AlphaFoldDB" id="A0A0S4TCM0"/>
<dbReference type="VEuPathDB" id="CryptoDB:Chro.10307"/>
<dbReference type="EMBL" id="LN877947">
    <property type="protein sequence ID" value="CUV04215.1"/>
    <property type="molecule type" value="Genomic_DNA"/>
</dbReference>
<dbReference type="EMBL" id="JTAI01000044">
    <property type="protein sequence ID" value="PPS96972.1"/>
    <property type="molecule type" value="Genomic_DNA"/>
</dbReference>
<protein>
    <submittedName>
        <fullName evidence="2">Uncharacterized protein</fullName>
    </submittedName>
</protein>
<evidence type="ECO:0000313" key="3">
    <source>
        <dbReference type="EMBL" id="PPS96972.1"/>
    </source>
</evidence>
<dbReference type="Proteomes" id="UP001429100">
    <property type="component" value="Unassembled WGS sequence"/>
</dbReference>
<name>A0A0S4TCM0_CRYHO</name>
<dbReference type="VEuPathDB" id="CryptoDB:GY17_00001282"/>
<evidence type="ECO:0000256" key="1">
    <source>
        <dbReference type="SAM" id="MobiDB-lite"/>
    </source>
</evidence>
<proteinExistence type="predicted"/>
<reference evidence="3 4" key="3">
    <citation type="submission" date="2017-10" db="EMBL/GenBank/DDBJ databases">
        <title>Consistent, comparative and evidence-based genome annotation and re-annotation for the closely-related species, Cryptosporidium parvum, C. hominis and C. tyzzeri.</title>
        <authorList>
            <person name="Baptista R.P."/>
            <person name="Li Y."/>
            <person name="Sateriale A."/>
            <person name="Striepen B."/>
            <person name="Kissinger J.C."/>
        </authorList>
    </citation>
    <scope>NUCLEOTIDE SEQUENCE [LARGE SCALE GENOMIC DNA]</scope>
    <source>
        <strain evidence="3">30976</strain>
    </source>
</reference>
<dbReference type="VEuPathDB" id="CryptoDB:CHUDEA1_2720"/>
<dbReference type="VEuPathDB" id="CryptoDB:ChTU502y2012_412g0390"/>
<dbReference type="Proteomes" id="UP000199752">
    <property type="component" value="Chromosome 1"/>
</dbReference>
<evidence type="ECO:0000313" key="2">
    <source>
        <dbReference type="EMBL" id="CUV04215.1"/>
    </source>
</evidence>
<evidence type="ECO:0000313" key="4">
    <source>
        <dbReference type="Proteomes" id="UP001429100"/>
    </source>
</evidence>
<organism evidence="2">
    <name type="scientific">Cryptosporidium hominis</name>
    <dbReference type="NCBI Taxonomy" id="237895"/>
    <lineage>
        <taxon>Eukaryota</taxon>
        <taxon>Sar</taxon>
        <taxon>Alveolata</taxon>
        <taxon>Apicomplexa</taxon>
        <taxon>Conoidasida</taxon>
        <taxon>Coccidia</taxon>
        <taxon>Eucoccidiorida</taxon>
        <taxon>Eimeriorina</taxon>
        <taxon>Cryptosporidiidae</taxon>
        <taxon>Cryptosporidium</taxon>
    </lineage>
</organism>